<feature type="transmembrane region" description="Helical" evidence="1">
    <location>
        <begin position="81"/>
        <end position="102"/>
    </location>
</feature>
<keyword evidence="1" id="KW-1133">Transmembrane helix</keyword>
<dbReference type="AlphaFoldDB" id="A0A0D0BLX6"/>
<keyword evidence="1" id="KW-0812">Transmembrane</keyword>
<feature type="transmembrane region" description="Helical" evidence="1">
    <location>
        <begin position="6"/>
        <end position="28"/>
    </location>
</feature>
<gene>
    <name evidence="2" type="ORF">GYMLUDRAFT_832279</name>
</gene>
<evidence type="ECO:0000313" key="2">
    <source>
        <dbReference type="EMBL" id="KIK55821.1"/>
    </source>
</evidence>
<keyword evidence="1" id="KW-0472">Membrane</keyword>
<evidence type="ECO:0000313" key="3">
    <source>
        <dbReference type="Proteomes" id="UP000053593"/>
    </source>
</evidence>
<protein>
    <submittedName>
        <fullName evidence="2">Uncharacterized protein</fullName>
    </submittedName>
</protein>
<reference evidence="2 3" key="1">
    <citation type="submission" date="2014-04" db="EMBL/GenBank/DDBJ databases">
        <title>Evolutionary Origins and Diversification of the Mycorrhizal Mutualists.</title>
        <authorList>
            <consortium name="DOE Joint Genome Institute"/>
            <consortium name="Mycorrhizal Genomics Consortium"/>
            <person name="Kohler A."/>
            <person name="Kuo A."/>
            <person name="Nagy L.G."/>
            <person name="Floudas D."/>
            <person name="Copeland A."/>
            <person name="Barry K.W."/>
            <person name="Cichocki N."/>
            <person name="Veneault-Fourrey C."/>
            <person name="LaButti K."/>
            <person name="Lindquist E.A."/>
            <person name="Lipzen A."/>
            <person name="Lundell T."/>
            <person name="Morin E."/>
            <person name="Murat C."/>
            <person name="Riley R."/>
            <person name="Ohm R."/>
            <person name="Sun H."/>
            <person name="Tunlid A."/>
            <person name="Henrissat B."/>
            <person name="Grigoriev I.V."/>
            <person name="Hibbett D.S."/>
            <person name="Martin F."/>
        </authorList>
    </citation>
    <scope>NUCLEOTIDE SEQUENCE [LARGE SCALE GENOMIC DNA]</scope>
    <source>
        <strain evidence="2 3">FD-317 M1</strain>
    </source>
</reference>
<dbReference type="HOGENOM" id="CLU_044614_3_1_1"/>
<keyword evidence="3" id="KW-1185">Reference proteome</keyword>
<feature type="transmembrane region" description="Helical" evidence="1">
    <location>
        <begin position="122"/>
        <end position="146"/>
    </location>
</feature>
<proteinExistence type="predicted"/>
<dbReference type="EMBL" id="KN834803">
    <property type="protein sequence ID" value="KIK55821.1"/>
    <property type="molecule type" value="Genomic_DNA"/>
</dbReference>
<dbReference type="Proteomes" id="UP000053593">
    <property type="component" value="Unassembled WGS sequence"/>
</dbReference>
<dbReference type="OrthoDB" id="2744793at2759"/>
<sequence>MLAVTIFMYCLSILHLAFSLKINLVALFDQKTAQAESASSKSLETTENIFACTPIAAETLNCILGDSIVIWRTWMLWNRNWQIIFFPCALLSGVVVAGAFLVRAMFLSLAGPSLFNTNTTAAVVTFCVLTTMINVYAIIAIGYRAWKHSRLVSGAGGLIIGGLSGRYSTIFLIFVESGFIYSIVPILMMILFSTSDNSVFIIIGILAQMTGIYPTAIIVLICLQLTQYNHITRVGSAIDFRGHSQRALTEDSAVLTASNTSSRPDAVHEVKHENFEVSRSIV</sequence>
<name>A0A0D0BLX6_9AGAR</name>
<feature type="transmembrane region" description="Helical" evidence="1">
    <location>
        <begin position="167"/>
        <end position="192"/>
    </location>
</feature>
<organism evidence="2 3">
    <name type="scientific">Collybiopsis luxurians FD-317 M1</name>
    <dbReference type="NCBI Taxonomy" id="944289"/>
    <lineage>
        <taxon>Eukaryota</taxon>
        <taxon>Fungi</taxon>
        <taxon>Dikarya</taxon>
        <taxon>Basidiomycota</taxon>
        <taxon>Agaricomycotina</taxon>
        <taxon>Agaricomycetes</taxon>
        <taxon>Agaricomycetidae</taxon>
        <taxon>Agaricales</taxon>
        <taxon>Marasmiineae</taxon>
        <taxon>Omphalotaceae</taxon>
        <taxon>Collybiopsis</taxon>
        <taxon>Collybiopsis luxurians</taxon>
    </lineage>
</organism>
<accession>A0A0D0BLX6</accession>
<evidence type="ECO:0000256" key="1">
    <source>
        <dbReference type="SAM" id="Phobius"/>
    </source>
</evidence>
<feature type="transmembrane region" description="Helical" evidence="1">
    <location>
        <begin position="198"/>
        <end position="223"/>
    </location>
</feature>